<dbReference type="Gene3D" id="3.30.1460.40">
    <property type="entry name" value="[NiFe]-hydrogenase assembly chaperone, HybE"/>
    <property type="match status" value="1"/>
</dbReference>
<accession>A0ABV6AJ54</accession>
<feature type="compositionally biased region" description="Pro residues" evidence="1">
    <location>
        <begin position="143"/>
        <end position="152"/>
    </location>
</feature>
<evidence type="ECO:0000313" key="2">
    <source>
        <dbReference type="EMBL" id="MFB9950661.1"/>
    </source>
</evidence>
<gene>
    <name evidence="2" type="primary">hybE</name>
    <name evidence="2" type="ORF">ACFFP0_17550</name>
</gene>
<reference evidence="2 3" key="1">
    <citation type="submission" date="2024-09" db="EMBL/GenBank/DDBJ databases">
        <authorList>
            <person name="Sun Q."/>
            <person name="Mori K."/>
        </authorList>
    </citation>
    <scope>NUCLEOTIDE SEQUENCE [LARGE SCALE GENOMIC DNA]</scope>
    <source>
        <strain evidence="2 3">TBRC 4938</strain>
    </source>
</reference>
<feature type="compositionally biased region" description="Basic and acidic residues" evidence="1">
    <location>
        <begin position="154"/>
        <end position="172"/>
    </location>
</feature>
<evidence type="ECO:0000313" key="3">
    <source>
        <dbReference type="Proteomes" id="UP001589692"/>
    </source>
</evidence>
<dbReference type="EMBL" id="JBHMAA010000018">
    <property type="protein sequence ID" value="MFB9950661.1"/>
    <property type="molecule type" value="Genomic_DNA"/>
</dbReference>
<evidence type="ECO:0000256" key="1">
    <source>
        <dbReference type="SAM" id="MobiDB-lite"/>
    </source>
</evidence>
<dbReference type="Pfam" id="PF11939">
    <property type="entry name" value="NiFe-hyd_HybE"/>
    <property type="match status" value="1"/>
</dbReference>
<keyword evidence="3" id="KW-1185">Reference proteome</keyword>
<dbReference type="RefSeq" id="WP_377263285.1">
    <property type="nucleotide sequence ID" value="NZ_JBHMAA010000018.1"/>
</dbReference>
<protein>
    <submittedName>
        <fullName evidence="2">[NiFe]-hydrogenase assembly chaperone HybE</fullName>
    </submittedName>
</protein>
<organism evidence="2 3">
    <name type="scientific">Rhizobium puerariae</name>
    <dbReference type="NCBI Taxonomy" id="1585791"/>
    <lineage>
        <taxon>Bacteria</taxon>
        <taxon>Pseudomonadati</taxon>
        <taxon>Pseudomonadota</taxon>
        <taxon>Alphaproteobacteria</taxon>
        <taxon>Hyphomicrobiales</taxon>
        <taxon>Rhizobiaceae</taxon>
        <taxon>Rhizobium/Agrobacterium group</taxon>
        <taxon>Rhizobium</taxon>
    </lineage>
</organism>
<name>A0ABV6AJ54_9HYPH</name>
<dbReference type="InterPro" id="IPR023994">
    <property type="entry name" value="NiFe-hyd_HybE"/>
</dbReference>
<sequence length="172" mass="18410">MEAERAGSDPALTLGRRLEDCYRHIHATAMADVPICNPALGVAATGFRAYGGRVFGIVTTPWFMNLVALHLPDAPPAAPAAIGTTVRIGLPAGEVDFIAGELDTIGRIASCSLFSPVFEFATMETALETAEEAIRAFFDPSALEPPPAPPAPLNRRDLLRGKFRKHEEAMPE</sequence>
<feature type="region of interest" description="Disordered" evidence="1">
    <location>
        <begin position="141"/>
        <end position="172"/>
    </location>
</feature>
<dbReference type="InterPro" id="IPR038530">
    <property type="entry name" value="NiFe-hyd_HybE_sf"/>
</dbReference>
<proteinExistence type="predicted"/>
<dbReference type="NCBIfam" id="TIGR03993">
    <property type="entry name" value="hydrog_HybE"/>
    <property type="match status" value="1"/>
</dbReference>
<dbReference type="Proteomes" id="UP001589692">
    <property type="component" value="Unassembled WGS sequence"/>
</dbReference>
<comment type="caution">
    <text evidence="2">The sequence shown here is derived from an EMBL/GenBank/DDBJ whole genome shotgun (WGS) entry which is preliminary data.</text>
</comment>